<accession>M0C180</accession>
<proteinExistence type="predicted"/>
<feature type="transmembrane region" description="Helical" evidence="1">
    <location>
        <begin position="12"/>
        <end position="35"/>
    </location>
</feature>
<dbReference type="OrthoDB" id="185291at2157"/>
<name>M0C180_9EURY</name>
<dbReference type="Proteomes" id="UP000011615">
    <property type="component" value="Unassembled WGS sequence"/>
</dbReference>
<evidence type="ECO:0000313" key="3">
    <source>
        <dbReference type="Proteomes" id="UP000011615"/>
    </source>
</evidence>
<protein>
    <recommendedName>
        <fullName evidence="4">DUF3784 domain-containing protein</fullName>
    </recommendedName>
</protein>
<comment type="caution">
    <text evidence="2">The sequence shown here is derived from an EMBL/GenBank/DDBJ whole genome shotgun (WGS) entry which is preliminary data.</text>
</comment>
<keyword evidence="1" id="KW-0472">Membrane</keyword>
<dbReference type="Pfam" id="PF12650">
    <property type="entry name" value="DUF3784"/>
    <property type="match status" value="1"/>
</dbReference>
<sequence>MVTPDHLALEWLASGLFITVLGALIKFAGWTWLIAGYSKSTSPVPDDVVQDMAGNTILRVGVTVFVFGVLASVIEPPSYLDLIIGVAIVIAVLRLLYRLNTWSPPQTA</sequence>
<feature type="transmembrane region" description="Helical" evidence="1">
    <location>
        <begin position="56"/>
        <end position="74"/>
    </location>
</feature>
<evidence type="ECO:0000313" key="2">
    <source>
        <dbReference type="EMBL" id="ELZ15684.1"/>
    </source>
</evidence>
<dbReference type="eggNOG" id="ENOG502N5HA">
    <property type="taxonomic scope" value="Archaea"/>
</dbReference>
<evidence type="ECO:0008006" key="4">
    <source>
        <dbReference type="Google" id="ProtNLM"/>
    </source>
</evidence>
<reference evidence="2 3" key="1">
    <citation type="journal article" date="2014" name="PLoS Genet.">
        <title>Phylogenetically driven sequencing of extremely halophilic archaea reveals strategies for static and dynamic osmo-response.</title>
        <authorList>
            <person name="Becker E.A."/>
            <person name="Seitzer P.M."/>
            <person name="Tritt A."/>
            <person name="Larsen D."/>
            <person name="Krusor M."/>
            <person name="Yao A.I."/>
            <person name="Wu D."/>
            <person name="Madern D."/>
            <person name="Eisen J.A."/>
            <person name="Darling A.E."/>
            <person name="Facciotti M.T."/>
        </authorList>
    </citation>
    <scope>NUCLEOTIDE SEQUENCE [LARGE SCALE GENOMIC DNA]</scope>
    <source>
        <strain evidence="2 3">JCM 13563</strain>
    </source>
</reference>
<evidence type="ECO:0000256" key="1">
    <source>
        <dbReference type="SAM" id="Phobius"/>
    </source>
</evidence>
<gene>
    <name evidence="2" type="ORF">C476_17597</name>
</gene>
<keyword evidence="3" id="KW-1185">Reference proteome</keyword>
<dbReference type="STRING" id="1230457.C476_17597"/>
<dbReference type="RefSeq" id="WP_008015339.1">
    <property type="nucleotide sequence ID" value="NZ_AOIT01000090.1"/>
</dbReference>
<keyword evidence="1" id="KW-0812">Transmembrane</keyword>
<organism evidence="2 3">
    <name type="scientific">Natrinema limicola JCM 13563</name>
    <dbReference type="NCBI Taxonomy" id="1230457"/>
    <lineage>
        <taxon>Archaea</taxon>
        <taxon>Methanobacteriati</taxon>
        <taxon>Methanobacteriota</taxon>
        <taxon>Stenosarchaea group</taxon>
        <taxon>Halobacteria</taxon>
        <taxon>Halobacteriales</taxon>
        <taxon>Natrialbaceae</taxon>
        <taxon>Natrinema</taxon>
    </lineage>
</organism>
<keyword evidence="1" id="KW-1133">Transmembrane helix</keyword>
<dbReference type="EMBL" id="AOIT01000090">
    <property type="protein sequence ID" value="ELZ15684.1"/>
    <property type="molecule type" value="Genomic_DNA"/>
</dbReference>
<dbReference type="InterPro" id="IPR017259">
    <property type="entry name" value="UCP037672"/>
</dbReference>
<feature type="transmembrane region" description="Helical" evidence="1">
    <location>
        <begin position="80"/>
        <end position="97"/>
    </location>
</feature>
<dbReference type="AlphaFoldDB" id="M0C180"/>